<comment type="caution">
    <text evidence="4">The sequence shown here is derived from an EMBL/GenBank/DDBJ whole genome shotgun (WGS) entry which is preliminary data.</text>
</comment>
<dbReference type="OrthoDB" id="5990677at2759"/>
<dbReference type="InterPro" id="IPR000504">
    <property type="entry name" value="RRM_dom"/>
</dbReference>
<dbReference type="SMART" id="SM00360">
    <property type="entry name" value="RRM"/>
    <property type="match status" value="1"/>
</dbReference>
<dbReference type="GO" id="GO:0003723">
    <property type="term" value="F:RNA binding"/>
    <property type="evidence" value="ECO:0007669"/>
    <property type="project" value="InterPro"/>
</dbReference>
<feature type="compositionally biased region" description="Pro residues" evidence="2">
    <location>
        <begin position="247"/>
        <end position="262"/>
    </location>
</feature>
<dbReference type="CDD" id="cd00590">
    <property type="entry name" value="RRM_SF"/>
    <property type="match status" value="1"/>
</dbReference>
<evidence type="ECO:0000313" key="5">
    <source>
        <dbReference type="Proteomes" id="UP000549394"/>
    </source>
</evidence>
<dbReference type="InterPro" id="IPR039878">
    <property type="entry name" value="RBM33"/>
</dbReference>
<dbReference type="AlphaFoldDB" id="A0A7I8V513"/>
<dbReference type="Proteomes" id="UP000549394">
    <property type="component" value="Unassembled WGS sequence"/>
</dbReference>
<feature type="compositionally biased region" description="Acidic residues" evidence="2">
    <location>
        <begin position="48"/>
        <end position="65"/>
    </location>
</feature>
<feature type="region of interest" description="Disordered" evidence="2">
    <location>
        <begin position="221"/>
        <end position="406"/>
    </location>
</feature>
<evidence type="ECO:0000256" key="2">
    <source>
        <dbReference type="SAM" id="MobiDB-lite"/>
    </source>
</evidence>
<feature type="compositionally biased region" description="Basic residues" evidence="2">
    <location>
        <begin position="345"/>
        <end position="358"/>
    </location>
</feature>
<feature type="region of interest" description="Disordered" evidence="2">
    <location>
        <begin position="1"/>
        <end position="167"/>
    </location>
</feature>
<keyword evidence="1" id="KW-0175">Coiled coil</keyword>
<evidence type="ECO:0000259" key="3">
    <source>
        <dbReference type="SMART" id="SM00360"/>
    </source>
</evidence>
<dbReference type="InterPro" id="IPR035979">
    <property type="entry name" value="RBD_domain_sf"/>
</dbReference>
<feature type="compositionally biased region" description="Pro residues" evidence="2">
    <location>
        <begin position="289"/>
        <end position="304"/>
    </location>
</feature>
<feature type="compositionally biased region" description="Basic residues" evidence="2">
    <location>
        <begin position="380"/>
        <end position="395"/>
    </location>
</feature>
<feature type="compositionally biased region" description="Basic and acidic residues" evidence="2">
    <location>
        <begin position="33"/>
        <end position="47"/>
    </location>
</feature>
<feature type="compositionally biased region" description="Basic and acidic residues" evidence="2">
    <location>
        <begin position="112"/>
        <end position="125"/>
    </location>
</feature>
<feature type="coiled-coil region" evidence="1">
    <location>
        <begin position="418"/>
        <end position="457"/>
    </location>
</feature>
<name>A0A7I8V513_9ANNE</name>
<feature type="compositionally biased region" description="Acidic residues" evidence="2">
    <location>
        <begin position="7"/>
        <end position="17"/>
    </location>
</feature>
<proteinExistence type="predicted"/>
<dbReference type="PANTHER" id="PTHR22014">
    <property type="entry name" value="RNA-BINDING PROTEIN 33"/>
    <property type="match status" value="1"/>
</dbReference>
<evidence type="ECO:0000256" key="1">
    <source>
        <dbReference type="SAM" id="Coils"/>
    </source>
</evidence>
<accession>A0A7I8V513</accession>
<organism evidence="4 5">
    <name type="scientific">Dimorphilus gyrociliatus</name>
    <dbReference type="NCBI Taxonomy" id="2664684"/>
    <lineage>
        <taxon>Eukaryota</taxon>
        <taxon>Metazoa</taxon>
        <taxon>Spiralia</taxon>
        <taxon>Lophotrochozoa</taxon>
        <taxon>Annelida</taxon>
        <taxon>Polychaeta</taxon>
        <taxon>Polychaeta incertae sedis</taxon>
        <taxon>Dinophilidae</taxon>
        <taxon>Dimorphilus</taxon>
    </lineage>
</organism>
<gene>
    <name evidence="4" type="ORF">DGYR_LOCUS567</name>
</gene>
<dbReference type="SUPFAM" id="SSF54928">
    <property type="entry name" value="RNA-binding domain, RBD"/>
    <property type="match status" value="1"/>
</dbReference>
<dbReference type="PANTHER" id="PTHR22014:SF2">
    <property type="entry name" value="RNA-BINDING PROTEIN 33"/>
    <property type="match status" value="1"/>
</dbReference>
<keyword evidence="5" id="KW-1185">Reference proteome</keyword>
<feature type="compositionally biased region" description="Low complexity" evidence="2">
    <location>
        <begin position="235"/>
        <end position="246"/>
    </location>
</feature>
<reference evidence="4 5" key="1">
    <citation type="submission" date="2020-08" db="EMBL/GenBank/DDBJ databases">
        <authorList>
            <person name="Hejnol A."/>
        </authorList>
    </citation>
    <scope>NUCLEOTIDE SEQUENCE [LARGE SCALE GENOMIC DNA]</scope>
</reference>
<dbReference type="EMBL" id="CAJFCJ010000001">
    <property type="protein sequence ID" value="CAD5111246.1"/>
    <property type="molecule type" value="Genomic_DNA"/>
</dbReference>
<dbReference type="InterPro" id="IPR012677">
    <property type="entry name" value="Nucleotide-bd_a/b_plait_sf"/>
</dbReference>
<dbReference type="Gene3D" id="3.30.70.330">
    <property type="match status" value="1"/>
</dbReference>
<feature type="domain" description="RRM" evidence="3">
    <location>
        <begin position="557"/>
        <end position="624"/>
    </location>
</feature>
<evidence type="ECO:0000313" key="4">
    <source>
        <dbReference type="EMBL" id="CAD5111246.1"/>
    </source>
</evidence>
<protein>
    <submittedName>
        <fullName evidence="4">DgyrCDS574</fullName>
    </submittedName>
</protein>
<sequence>MNNENVNDWENDEELLGDDATNNLREEEIDEEALLRLSDEEEKIKDDAPDEDFVVDVNAQEEEEVLNSKNFEPVGNEEIDSTNALDFEPDEEEVSVTKGRHMKEDDGSDYDSDNKQTRERFRSERQNVTNEVKSIESMLPQNKNKPIKHFMPRTRQFRPKHRPPVPMRNKQHALDFLMAQTAVAAAAAPRRFPPPSSMHILPNLSAPAPPLNMPSGPRKILINPHFRGEANSGHPNNNFSPFNMSSGPPPPPFPSHPPPPFPHTGMLPPFDVVPGQPQMQNFGQFPPGQNFPPPSTQPFPPGFPRMPSASASNWPLNIPSNYDRSRYNEPRRRRVSSSSSDSDHRHSRRSRRKRRSRRSSSDSRSPIRGRRSISRSWSRSPKRRSRSPSIRRKEPKQKVKEYVDTSKPLLQEVDPEFAKKLEEQKKLREKVLRQKELRRLEKIQQAEENEKKDVFNEDKNRSQTHKTITKTVTKCYQSKEGSIVKTKKVFQTTVPVSKEKEDDDSKIIAKKRIVKLPTVQRGAADSSTQSDNLQISSDNKRRIVVASNSSKQQKTCKVIVEGLSEVTSKQQLHNLATSIGKVDDVNVMSKERKAIITFSNTADVAMFVRKYNKHMLDLSHISVAPFYQ</sequence>
<feature type="compositionally biased region" description="Polar residues" evidence="2">
    <location>
        <begin position="309"/>
        <end position="322"/>
    </location>
</feature>
<dbReference type="Pfam" id="PF23085">
    <property type="entry name" value="RRM_PARP14_3"/>
    <property type="match status" value="1"/>
</dbReference>
<feature type="compositionally biased region" description="Basic residues" evidence="2">
    <location>
        <begin position="145"/>
        <end position="163"/>
    </location>
</feature>